<gene>
    <name evidence="4" type="ORF">AJ79_05842</name>
</gene>
<accession>A0A2B7XJN5</accession>
<feature type="transmembrane region" description="Helical" evidence="2">
    <location>
        <begin position="116"/>
        <end position="142"/>
    </location>
</feature>
<evidence type="ECO:0000313" key="4">
    <source>
        <dbReference type="EMBL" id="PGH08838.1"/>
    </source>
</evidence>
<evidence type="ECO:0000313" key="5">
    <source>
        <dbReference type="Proteomes" id="UP000223968"/>
    </source>
</evidence>
<feature type="region of interest" description="Disordered" evidence="1">
    <location>
        <begin position="315"/>
        <end position="347"/>
    </location>
</feature>
<dbReference type="OrthoDB" id="405906at2759"/>
<organism evidence="4 5">
    <name type="scientific">Helicocarpus griseus UAMH5409</name>
    <dbReference type="NCBI Taxonomy" id="1447875"/>
    <lineage>
        <taxon>Eukaryota</taxon>
        <taxon>Fungi</taxon>
        <taxon>Dikarya</taxon>
        <taxon>Ascomycota</taxon>
        <taxon>Pezizomycotina</taxon>
        <taxon>Eurotiomycetes</taxon>
        <taxon>Eurotiomycetidae</taxon>
        <taxon>Onygenales</taxon>
        <taxon>Ajellomycetaceae</taxon>
        <taxon>Helicocarpus</taxon>
    </lineage>
</organism>
<keyword evidence="2" id="KW-0472">Membrane</keyword>
<feature type="domain" description="DUF7703" evidence="3">
    <location>
        <begin position="22"/>
        <end position="251"/>
    </location>
</feature>
<feature type="transmembrane region" description="Helical" evidence="2">
    <location>
        <begin position="53"/>
        <end position="75"/>
    </location>
</feature>
<dbReference type="Proteomes" id="UP000223968">
    <property type="component" value="Unassembled WGS sequence"/>
</dbReference>
<evidence type="ECO:0000256" key="1">
    <source>
        <dbReference type="SAM" id="MobiDB-lite"/>
    </source>
</evidence>
<dbReference type="PANTHER" id="PTHR37013:SF4">
    <property type="entry name" value="INTEGRAL MEMBRANE PROTEIN"/>
    <property type="match status" value="1"/>
</dbReference>
<protein>
    <recommendedName>
        <fullName evidence="3">DUF7703 domain-containing protein</fullName>
    </recommendedName>
</protein>
<feature type="transmembrane region" description="Helical" evidence="2">
    <location>
        <begin position="202"/>
        <end position="222"/>
    </location>
</feature>
<comment type="caution">
    <text evidence="4">The sequence shown here is derived from an EMBL/GenBank/DDBJ whole genome shotgun (WGS) entry which is preliminary data.</text>
</comment>
<dbReference type="STRING" id="1447875.A0A2B7XJN5"/>
<name>A0A2B7XJN5_9EURO</name>
<evidence type="ECO:0000259" key="3">
    <source>
        <dbReference type="Pfam" id="PF24802"/>
    </source>
</evidence>
<evidence type="ECO:0000256" key="2">
    <source>
        <dbReference type="SAM" id="Phobius"/>
    </source>
</evidence>
<sequence length="347" mass="38761">MATPPAMPEALFGMLTTIGEVTVFMGFTGICWFNNAELLMKVFLFFRQYTGVYFYSLIFSALGTACYQSFLYVLILNKMNVHGALSGLQIGWTFMVTGQSLVLWSRLHLILVKTKILKMILAMIVFSTVTMVPLLMSTAHMSLYNEGLILYAPFTIAEKVEISVFSVQELIISCVYLYTTWKMLRIRDVLQKGYTKRLMRHLVIVNIFIIALDITLLVLEFVTPMGIWGSFKGFAYSIKLKLEFHTLNKLKESPKRQGTETGLSGNLRSDELDTIRKNQWNGAIHKSTVHAGSSSPSVQTSAGTQIMRTTDFMIDNENGLGEEGAATSKARKGSPTSSLVEFASKGN</sequence>
<dbReference type="InterPro" id="IPR056120">
    <property type="entry name" value="DUF7703"/>
</dbReference>
<reference evidence="4 5" key="1">
    <citation type="submission" date="2017-10" db="EMBL/GenBank/DDBJ databases">
        <title>Comparative genomics in systemic dimorphic fungi from Ajellomycetaceae.</title>
        <authorList>
            <person name="Munoz J.F."/>
            <person name="Mcewen J.G."/>
            <person name="Clay O.K."/>
            <person name="Cuomo C.A."/>
        </authorList>
    </citation>
    <scope>NUCLEOTIDE SEQUENCE [LARGE SCALE GENOMIC DNA]</scope>
    <source>
        <strain evidence="4 5">UAMH5409</strain>
    </source>
</reference>
<dbReference type="Pfam" id="PF24802">
    <property type="entry name" value="DUF7703"/>
    <property type="match status" value="1"/>
</dbReference>
<feature type="transmembrane region" description="Helical" evidence="2">
    <location>
        <begin position="162"/>
        <end position="181"/>
    </location>
</feature>
<keyword evidence="2" id="KW-0812">Transmembrane</keyword>
<dbReference type="AlphaFoldDB" id="A0A2B7XJN5"/>
<dbReference type="PANTHER" id="PTHR37013">
    <property type="entry name" value="INTEGRAL MEMBRANE PROTEIN (AFU_ORTHOLOGUE AFUA_1G05950)-RELATED"/>
    <property type="match status" value="1"/>
</dbReference>
<feature type="transmembrane region" description="Helical" evidence="2">
    <location>
        <begin position="81"/>
        <end position="104"/>
    </location>
</feature>
<keyword evidence="5" id="KW-1185">Reference proteome</keyword>
<proteinExistence type="predicted"/>
<feature type="transmembrane region" description="Helical" evidence="2">
    <location>
        <begin position="12"/>
        <end position="33"/>
    </location>
</feature>
<dbReference type="EMBL" id="PDNB01000097">
    <property type="protein sequence ID" value="PGH08838.1"/>
    <property type="molecule type" value="Genomic_DNA"/>
</dbReference>
<keyword evidence="2" id="KW-1133">Transmembrane helix</keyword>